<gene>
    <name evidence="4" type="ORF">SAMN05443244_1709</name>
</gene>
<accession>A0A1H4LTB3</accession>
<keyword evidence="2" id="KW-0732">Signal</keyword>
<dbReference type="AlphaFoldDB" id="A0A1H4LTB3"/>
<feature type="signal peptide" evidence="2">
    <location>
        <begin position="1"/>
        <end position="19"/>
    </location>
</feature>
<dbReference type="Gene3D" id="3.30.70.100">
    <property type="match status" value="2"/>
</dbReference>
<name>A0A1H4LTB3_9BACT</name>
<dbReference type="EMBL" id="FNSD01000001">
    <property type="protein sequence ID" value="SEB73906.1"/>
    <property type="molecule type" value="Genomic_DNA"/>
</dbReference>
<dbReference type="InterPro" id="IPR011008">
    <property type="entry name" value="Dimeric_a/b-barrel"/>
</dbReference>
<evidence type="ECO:0000259" key="3">
    <source>
        <dbReference type="Pfam" id="PF07978"/>
    </source>
</evidence>
<dbReference type="Pfam" id="PF07978">
    <property type="entry name" value="NIPSNAP"/>
    <property type="match status" value="1"/>
</dbReference>
<feature type="chain" id="PRO_5010158334" evidence="2">
    <location>
        <begin position="20"/>
        <end position="273"/>
    </location>
</feature>
<evidence type="ECO:0000313" key="4">
    <source>
        <dbReference type="EMBL" id="SEB73906.1"/>
    </source>
</evidence>
<evidence type="ECO:0000256" key="1">
    <source>
        <dbReference type="SAM" id="MobiDB-lite"/>
    </source>
</evidence>
<protein>
    <submittedName>
        <fullName evidence="4">NIPSNAP protein</fullName>
    </submittedName>
</protein>
<organism evidence="4 5">
    <name type="scientific">Terriglobus roseus</name>
    <dbReference type="NCBI Taxonomy" id="392734"/>
    <lineage>
        <taxon>Bacteria</taxon>
        <taxon>Pseudomonadati</taxon>
        <taxon>Acidobacteriota</taxon>
        <taxon>Terriglobia</taxon>
        <taxon>Terriglobales</taxon>
        <taxon>Acidobacteriaceae</taxon>
        <taxon>Terriglobus</taxon>
    </lineage>
</organism>
<sequence length="273" mass="29359">MKLKQFLPAFLMCASWALAIPARPLAAQVSTSKVYELRIYTANAGKLAELEALLGAQGIRIFGKHGIQNVFDGTVLEGAPIDGADATNMLICILGHKSSAAANKDWAEVDADPAWKTAWAGAEKSGPLLSRPASSLLLEATSFTPVLEAPTAAGAPTRVFELRKYNTGAERLPAMVDEFQSGLAAILVKVGMTPILYTTAEDKSSFVYLLAHKDREAARASWTAFTPEFRPFMAQFNAKQAATAPPADPAAPPRRRTPDDNRFLVPTSFSPIR</sequence>
<dbReference type="InterPro" id="IPR012577">
    <property type="entry name" value="NIPSNAP"/>
</dbReference>
<feature type="region of interest" description="Disordered" evidence="1">
    <location>
        <begin position="239"/>
        <end position="273"/>
    </location>
</feature>
<dbReference type="RefSeq" id="WP_074653340.1">
    <property type="nucleotide sequence ID" value="NZ_FNSD01000001.1"/>
</dbReference>
<proteinExistence type="predicted"/>
<evidence type="ECO:0000256" key="2">
    <source>
        <dbReference type="SAM" id="SignalP"/>
    </source>
</evidence>
<evidence type="ECO:0000313" key="5">
    <source>
        <dbReference type="Proteomes" id="UP000182409"/>
    </source>
</evidence>
<dbReference type="Proteomes" id="UP000182409">
    <property type="component" value="Unassembled WGS sequence"/>
</dbReference>
<dbReference type="SUPFAM" id="SSF54909">
    <property type="entry name" value="Dimeric alpha+beta barrel"/>
    <property type="match status" value="2"/>
</dbReference>
<reference evidence="4 5" key="1">
    <citation type="submission" date="2016-10" db="EMBL/GenBank/DDBJ databases">
        <authorList>
            <person name="de Groot N.N."/>
        </authorList>
    </citation>
    <scope>NUCLEOTIDE SEQUENCE [LARGE SCALE GENOMIC DNA]</scope>
    <source>
        <strain evidence="4 5">AB35.6</strain>
    </source>
</reference>
<feature type="domain" description="NIPSNAP" evidence="3">
    <location>
        <begin position="35"/>
        <end position="137"/>
    </location>
</feature>